<evidence type="ECO:0000259" key="13">
    <source>
        <dbReference type="PROSITE" id="PS50893"/>
    </source>
</evidence>
<accession>A0A0F6MNB8</accession>
<evidence type="ECO:0000256" key="9">
    <source>
        <dbReference type="ARBA" id="ARBA00022967"/>
    </source>
</evidence>
<dbReference type="GO" id="GO:0006508">
    <property type="term" value="P:proteolysis"/>
    <property type="evidence" value="ECO:0007669"/>
    <property type="project" value="UniProtKB-KW"/>
</dbReference>
<dbReference type="PROSITE" id="PS50893">
    <property type="entry name" value="ABC_TRANSPORTER_2"/>
    <property type="match status" value="1"/>
</dbReference>
<evidence type="ECO:0000259" key="14">
    <source>
        <dbReference type="PROSITE" id="PS50929"/>
    </source>
</evidence>
<dbReference type="EMBL" id="AGDY01000009">
    <property type="protein sequence ID" value="EMB20396.1"/>
    <property type="molecule type" value="Genomic_DNA"/>
</dbReference>
<dbReference type="GO" id="GO:0016887">
    <property type="term" value="F:ATP hydrolysis activity"/>
    <property type="evidence" value="ECO:0007669"/>
    <property type="project" value="InterPro"/>
</dbReference>
<keyword evidence="11 12" id="KW-0472">Membrane</keyword>
<evidence type="ECO:0000256" key="12">
    <source>
        <dbReference type="SAM" id="Phobius"/>
    </source>
</evidence>
<reference evidence="16" key="1">
    <citation type="submission" date="2012-01" db="EMBL/GenBank/DDBJ databases">
        <title>The Genome Sequence of Treponema denticola OTK.</title>
        <authorList>
            <consortium name="The Broad Institute Genome Sequencing Platform"/>
            <person name="Earl A."/>
            <person name="Ward D."/>
            <person name="Feldgarden M."/>
            <person name="Gevers D."/>
            <person name="Blanton J.M."/>
            <person name="Fenno C.J."/>
            <person name="Baranova O.V."/>
            <person name="Mathney J."/>
            <person name="Dewhirst F.E."/>
            <person name="Izard J."/>
            <person name="Young S.K."/>
            <person name="Zeng Q."/>
            <person name="Gargeya S."/>
            <person name="Fitzgerald M."/>
            <person name="Haas B."/>
            <person name="Abouelleil A."/>
            <person name="Alvarado L."/>
            <person name="Arachchi H.M."/>
            <person name="Berlin A."/>
            <person name="Chapman S.B."/>
            <person name="Gearin G."/>
            <person name="Goldberg J."/>
            <person name="Griggs A."/>
            <person name="Gujja S."/>
            <person name="Hansen M."/>
            <person name="Heiman D."/>
            <person name="Howarth C."/>
            <person name="Larimer J."/>
            <person name="Lui A."/>
            <person name="MacDonald P.J.P."/>
            <person name="McCowen C."/>
            <person name="Montmayeur A."/>
            <person name="Murphy C."/>
            <person name="Neiman D."/>
            <person name="Pearson M."/>
            <person name="Priest M."/>
            <person name="Roberts A."/>
            <person name="Saif S."/>
            <person name="Shea T."/>
            <person name="Sisk P."/>
            <person name="Stolte C."/>
            <person name="Sykes S."/>
            <person name="Wortman J."/>
            <person name="Nusbaum C."/>
            <person name="Birren B."/>
        </authorList>
    </citation>
    <scope>NUCLEOTIDE SEQUENCE [LARGE SCALE GENOMIC DNA]</scope>
    <source>
        <strain evidence="16">OTK</strain>
    </source>
</reference>
<dbReference type="GO" id="GO:0043214">
    <property type="term" value="F:ABC-type bacteriocin transporter activity"/>
    <property type="evidence" value="ECO:0007669"/>
    <property type="project" value="InterPro"/>
</dbReference>
<dbReference type="PROSITE" id="PS50990">
    <property type="entry name" value="PEPTIDASE_C39"/>
    <property type="match status" value="1"/>
</dbReference>
<dbReference type="SMART" id="SM00382">
    <property type="entry name" value="AAA"/>
    <property type="match status" value="1"/>
</dbReference>
<dbReference type="GO" id="GO:0015421">
    <property type="term" value="F:ABC-type oligopeptide transporter activity"/>
    <property type="evidence" value="ECO:0007669"/>
    <property type="project" value="TreeGrafter"/>
</dbReference>
<feature type="transmembrane region" description="Helical" evidence="12">
    <location>
        <begin position="163"/>
        <end position="184"/>
    </location>
</feature>
<dbReference type="InterPro" id="IPR036640">
    <property type="entry name" value="ABC1_TM_sf"/>
</dbReference>
<name>A0A0F6MNB8_TREDN</name>
<proteinExistence type="predicted"/>
<keyword evidence="9" id="KW-1278">Translocase</keyword>
<evidence type="ECO:0000256" key="6">
    <source>
        <dbReference type="ARBA" id="ARBA00022741"/>
    </source>
</evidence>
<sequence>MKLIRQFDGTDCGAACLAMVASHYKAKYSVTSIREIAGTDTHGTNLAGLVKAGEVMGFSVQVLKGDKEALTQDLPLPFIVHIKKCEEKREFFHFVVVKKIKNKKLTIYDPSGEKKKIDIEEFAKTWTGYTVFLSPSAEFKIQDNTKGFFERFAPLLKPYIHEIIQVIIASFLLTFFGIISSLYFRYIIDDVVYSKAFTSLTSLSIGIIILTLFSSGLSAVRSHIILFFSLKMDYHLIFAYFKHVFSLPIKFFDTRKTGEILSRINDAQKVRSALSGTAVSVVIDSCMVIIAGVVLYFKSSFLFWIGLITVPLSSIIIWLFSKKFAKAYRELMGQLSEVQSYLVEAVSGAASLKALNAEDSVYDEYEKREVKAVKINYRLGVLSNIQSFLNSILTGWSSNIIFWVGTYLILKDQFTVGQLISFNALLGFFTGPLQRLLTLQPSLQEAFVAGSRLGEIFDLKKEITYEGHWIKPEKILGNIEIKDLIFRYGTRKPVLNKISLNINAGESIGFVGASGSGKTSLIKLLLKFYSPESGSIKIDGYNIEDIDTKVLRAKIGYVPQDIFLFSGTIAENISIHDDNASIEDIIRVSMETGVHSFVENLPERYNTVLAERGASLSGGERQRIALARALISDPDLLIFDEATSNLDTISEKQIHGIIENIKTKKITTLMIAHRLTTVKNCDKIFVMQNGVIAEEGNHPSLLEKKGLYYRLWNGDVL</sequence>
<dbReference type="InterPro" id="IPR017871">
    <property type="entry name" value="ABC_transporter-like_CS"/>
</dbReference>
<keyword evidence="3" id="KW-1003">Cell membrane</keyword>
<organism evidence="16">
    <name type="scientific">Treponema denticola OTK</name>
    <dbReference type="NCBI Taxonomy" id="999434"/>
    <lineage>
        <taxon>Bacteria</taxon>
        <taxon>Pseudomonadati</taxon>
        <taxon>Spirochaetota</taxon>
        <taxon>Spirochaetia</taxon>
        <taxon>Spirochaetales</taxon>
        <taxon>Treponemataceae</taxon>
        <taxon>Treponema</taxon>
    </lineage>
</organism>
<dbReference type="InterPro" id="IPR003439">
    <property type="entry name" value="ABC_transporter-like_ATP-bd"/>
</dbReference>
<dbReference type="PANTHER" id="PTHR43394:SF1">
    <property type="entry name" value="ATP-BINDING CASSETTE SUB-FAMILY B MEMBER 10, MITOCHONDRIAL"/>
    <property type="match status" value="1"/>
</dbReference>
<dbReference type="NCBIfam" id="TIGR01193">
    <property type="entry name" value="bacteriocin_ABC"/>
    <property type="match status" value="1"/>
</dbReference>
<evidence type="ECO:0000256" key="7">
    <source>
        <dbReference type="ARBA" id="ARBA00022801"/>
    </source>
</evidence>
<gene>
    <name evidence="16" type="ORF">HMPREF9723_01856</name>
</gene>
<evidence type="ECO:0000259" key="15">
    <source>
        <dbReference type="PROSITE" id="PS50990"/>
    </source>
</evidence>
<feature type="transmembrane region" description="Helical" evidence="12">
    <location>
        <begin position="301"/>
        <end position="320"/>
    </location>
</feature>
<evidence type="ECO:0000256" key="4">
    <source>
        <dbReference type="ARBA" id="ARBA00022670"/>
    </source>
</evidence>
<keyword evidence="10 12" id="KW-1133">Transmembrane helix</keyword>
<evidence type="ECO:0000313" key="16">
    <source>
        <dbReference type="EMBL" id="EMB20396.1"/>
    </source>
</evidence>
<dbReference type="CDD" id="cd18570">
    <property type="entry name" value="ABC_6TM_PCAT1_LagD_like"/>
    <property type="match status" value="1"/>
</dbReference>
<dbReference type="GO" id="GO:0005524">
    <property type="term" value="F:ATP binding"/>
    <property type="evidence" value="ECO:0007669"/>
    <property type="project" value="UniProtKB-KW"/>
</dbReference>
<keyword evidence="6" id="KW-0547">Nucleotide-binding</keyword>
<evidence type="ECO:0000256" key="1">
    <source>
        <dbReference type="ARBA" id="ARBA00004651"/>
    </source>
</evidence>
<dbReference type="GO" id="GO:0008234">
    <property type="term" value="F:cysteine-type peptidase activity"/>
    <property type="evidence" value="ECO:0007669"/>
    <property type="project" value="InterPro"/>
</dbReference>
<dbReference type="InterPro" id="IPR005074">
    <property type="entry name" value="Peptidase_C39"/>
</dbReference>
<dbReference type="RefSeq" id="WP_002692812.1">
    <property type="nucleotide sequence ID" value="NZ_CM001797.1"/>
</dbReference>
<dbReference type="CDD" id="cd02418">
    <property type="entry name" value="Peptidase_C39B"/>
    <property type="match status" value="1"/>
</dbReference>
<feature type="transmembrane region" description="Helical" evidence="12">
    <location>
        <begin position="196"/>
        <end position="214"/>
    </location>
</feature>
<protein>
    <submittedName>
        <fullName evidence="16">ABC-type bacteriocin transporter</fullName>
    </submittedName>
</protein>
<dbReference type="PANTHER" id="PTHR43394">
    <property type="entry name" value="ATP-DEPENDENT PERMEASE MDL1, MITOCHONDRIAL"/>
    <property type="match status" value="1"/>
</dbReference>
<dbReference type="PATRIC" id="fig|999434.4.peg.1926"/>
<dbReference type="InterPro" id="IPR027417">
    <property type="entry name" value="P-loop_NTPase"/>
</dbReference>
<comment type="subcellular location">
    <subcellularLocation>
        <location evidence="1">Cell membrane</location>
        <topology evidence="1">Multi-pass membrane protein</topology>
    </subcellularLocation>
</comment>
<dbReference type="GO" id="GO:0005886">
    <property type="term" value="C:plasma membrane"/>
    <property type="evidence" value="ECO:0007669"/>
    <property type="project" value="UniProtKB-SubCell"/>
</dbReference>
<dbReference type="FunFam" id="3.40.50.300:FF:000299">
    <property type="entry name" value="ABC transporter ATP-binding protein/permease"/>
    <property type="match status" value="1"/>
</dbReference>
<comment type="caution">
    <text evidence="16">The sequence shown here is derived from an EMBL/GenBank/DDBJ whole genome shotgun (WGS) entry which is preliminary data.</text>
</comment>
<keyword evidence="8" id="KW-0067">ATP-binding</keyword>
<dbReference type="SUPFAM" id="SSF90123">
    <property type="entry name" value="ABC transporter transmembrane region"/>
    <property type="match status" value="1"/>
</dbReference>
<feature type="domain" description="ABC transporter" evidence="13">
    <location>
        <begin position="479"/>
        <end position="714"/>
    </location>
</feature>
<evidence type="ECO:0000256" key="3">
    <source>
        <dbReference type="ARBA" id="ARBA00022475"/>
    </source>
</evidence>
<dbReference type="SUPFAM" id="SSF52540">
    <property type="entry name" value="P-loop containing nucleoside triphosphate hydrolases"/>
    <property type="match status" value="1"/>
</dbReference>
<dbReference type="InterPro" id="IPR003593">
    <property type="entry name" value="AAA+_ATPase"/>
</dbReference>
<feature type="domain" description="ABC transmembrane type-1" evidence="14">
    <location>
        <begin position="164"/>
        <end position="445"/>
    </location>
</feature>
<keyword evidence="7" id="KW-0378">Hydrolase</keyword>
<keyword evidence="4" id="KW-0645">Protease</keyword>
<dbReference type="Proteomes" id="UP000011701">
    <property type="component" value="Chromosome"/>
</dbReference>
<evidence type="ECO:0000256" key="11">
    <source>
        <dbReference type="ARBA" id="ARBA00023136"/>
    </source>
</evidence>
<keyword evidence="2" id="KW-0813">Transport</keyword>
<dbReference type="InterPro" id="IPR011527">
    <property type="entry name" value="ABC1_TM_dom"/>
</dbReference>
<dbReference type="Pfam" id="PF00664">
    <property type="entry name" value="ABC_membrane"/>
    <property type="match status" value="1"/>
</dbReference>
<dbReference type="InterPro" id="IPR005897">
    <property type="entry name" value="Pept_C39_ABC_bacteriocin"/>
</dbReference>
<dbReference type="HOGENOM" id="CLU_000604_84_3_12"/>
<feature type="transmembrane region" description="Helical" evidence="12">
    <location>
        <begin position="388"/>
        <end position="410"/>
    </location>
</feature>
<feature type="domain" description="Peptidase C39" evidence="15">
    <location>
        <begin position="6"/>
        <end position="133"/>
    </location>
</feature>
<evidence type="ECO:0000256" key="10">
    <source>
        <dbReference type="ARBA" id="ARBA00022989"/>
    </source>
</evidence>
<dbReference type="Pfam" id="PF03412">
    <property type="entry name" value="Peptidase_C39"/>
    <property type="match status" value="1"/>
</dbReference>
<dbReference type="Pfam" id="PF00005">
    <property type="entry name" value="ABC_tran"/>
    <property type="match status" value="1"/>
</dbReference>
<dbReference type="Gene3D" id="3.90.70.10">
    <property type="entry name" value="Cysteine proteinases"/>
    <property type="match status" value="1"/>
</dbReference>
<dbReference type="AlphaFoldDB" id="A0A0F6MNB8"/>
<evidence type="ECO:0000256" key="2">
    <source>
        <dbReference type="ARBA" id="ARBA00022448"/>
    </source>
</evidence>
<evidence type="ECO:0000256" key="8">
    <source>
        <dbReference type="ARBA" id="ARBA00022840"/>
    </source>
</evidence>
<dbReference type="PROSITE" id="PS50929">
    <property type="entry name" value="ABC_TM1F"/>
    <property type="match status" value="1"/>
</dbReference>
<dbReference type="Gene3D" id="3.40.50.300">
    <property type="entry name" value="P-loop containing nucleotide triphosphate hydrolases"/>
    <property type="match status" value="1"/>
</dbReference>
<dbReference type="PROSITE" id="PS00211">
    <property type="entry name" value="ABC_TRANSPORTER_1"/>
    <property type="match status" value="1"/>
</dbReference>
<keyword evidence="5 12" id="KW-0812">Transmembrane</keyword>
<dbReference type="InterPro" id="IPR039421">
    <property type="entry name" value="Type_1_exporter"/>
</dbReference>
<evidence type="ECO:0000256" key="5">
    <source>
        <dbReference type="ARBA" id="ARBA00022692"/>
    </source>
</evidence>
<feature type="transmembrane region" description="Helical" evidence="12">
    <location>
        <begin position="273"/>
        <end position="295"/>
    </location>
</feature>
<dbReference type="Gene3D" id="1.20.1560.10">
    <property type="entry name" value="ABC transporter type 1, transmembrane domain"/>
    <property type="match status" value="1"/>
</dbReference>